<evidence type="ECO:0000313" key="2">
    <source>
        <dbReference type="EMBL" id="RHZ48136.1"/>
    </source>
</evidence>
<comment type="caution">
    <text evidence="2">The sequence shown here is derived from an EMBL/GenBank/DDBJ whole genome shotgun (WGS) entry which is preliminary data.</text>
</comment>
<dbReference type="Gene3D" id="1.25.40.10">
    <property type="entry name" value="Tetratricopeptide repeat domain"/>
    <property type="match status" value="1"/>
</dbReference>
<dbReference type="InterPro" id="IPR050767">
    <property type="entry name" value="Sel1_AlgK"/>
</dbReference>
<dbReference type="InterPro" id="IPR006597">
    <property type="entry name" value="Sel1-like"/>
</dbReference>
<keyword evidence="3" id="KW-1185">Reference proteome</keyword>
<comment type="similarity">
    <text evidence="1">Belongs to the sel-1 family.</text>
</comment>
<dbReference type="PANTHER" id="PTHR11102">
    <property type="entry name" value="SEL-1-LIKE PROTEIN"/>
    <property type="match status" value="1"/>
</dbReference>
<dbReference type="PANTHER" id="PTHR11102:SF160">
    <property type="entry name" value="ERAD-ASSOCIATED E3 UBIQUITIN-PROTEIN LIGASE COMPONENT HRD3"/>
    <property type="match status" value="1"/>
</dbReference>
<evidence type="ECO:0000256" key="1">
    <source>
        <dbReference type="ARBA" id="ARBA00038101"/>
    </source>
</evidence>
<dbReference type="Pfam" id="PF08238">
    <property type="entry name" value="Sel1"/>
    <property type="match status" value="3"/>
</dbReference>
<proteinExistence type="inferred from homology"/>
<dbReference type="OrthoDB" id="10266786at2759"/>
<evidence type="ECO:0000313" key="3">
    <source>
        <dbReference type="Proteomes" id="UP000266861"/>
    </source>
</evidence>
<organism evidence="2 3">
    <name type="scientific">Diversispora epigaea</name>
    <dbReference type="NCBI Taxonomy" id="1348612"/>
    <lineage>
        <taxon>Eukaryota</taxon>
        <taxon>Fungi</taxon>
        <taxon>Fungi incertae sedis</taxon>
        <taxon>Mucoromycota</taxon>
        <taxon>Glomeromycotina</taxon>
        <taxon>Glomeromycetes</taxon>
        <taxon>Diversisporales</taxon>
        <taxon>Diversisporaceae</taxon>
        <taxon>Diversispora</taxon>
    </lineage>
</organism>
<dbReference type="SUPFAM" id="SSF81901">
    <property type="entry name" value="HCP-like"/>
    <property type="match status" value="1"/>
</dbReference>
<dbReference type="AlphaFoldDB" id="A0A397GFE0"/>
<dbReference type="Proteomes" id="UP000266861">
    <property type="component" value="Unassembled WGS sequence"/>
</dbReference>
<reference evidence="2 3" key="1">
    <citation type="submission" date="2018-08" db="EMBL/GenBank/DDBJ databases">
        <title>Genome and evolution of the arbuscular mycorrhizal fungus Diversispora epigaea (formerly Glomus versiforme) and its bacterial endosymbionts.</title>
        <authorList>
            <person name="Sun X."/>
            <person name="Fei Z."/>
            <person name="Harrison M."/>
        </authorList>
    </citation>
    <scope>NUCLEOTIDE SEQUENCE [LARGE SCALE GENOMIC DNA]</scope>
    <source>
        <strain evidence="2 3">IT104</strain>
    </source>
</reference>
<protein>
    <submittedName>
        <fullName evidence="2">Uncharacterized protein</fullName>
    </submittedName>
</protein>
<name>A0A397GFE0_9GLOM</name>
<gene>
    <name evidence="2" type="ORF">Glove_557g59</name>
</gene>
<accession>A0A397GFE0</accession>
<dbReference type="EMBL" id="PQFF01000474">
    <property type="protein sequence ID" value="RHZ48136.1"/>
    <property type="molecule type" value="Genomic_DNA"/>
</dbReference>
<dbReference type="InterPro" id="IPR011990">
    <property type="entry name" value="TPR-like_helical_dom_sf"/>
</dbReference>
<dbReference type="SMART" id="SM00671">
    <property type="entry name" value="SEL1"/>
    <property type="match status" value="2"/>
</dbReference>
<sequence>MEGCYDKIIGETGKYDEIDSETEAKFRWYRRSAKRGYSDAQFNLGYCYSNGIGTMKDEEEGFQCYLNSAEGGNPKGQNGLGYCYKYGFGITKYEGKAFHYFLESANGGIK</sequence>